<sequence length="178" mass="19030">MSTVTQTFSHTPWWVLAIAGFLVYRGIQAGRPNTTRVLRLFVVPAVFLCWGGSILATRYAISVGNCMLWAAFLLIGGFVGHLSVHNEAILADHDRGVISRPGDRTYLPLLIVAFLTNYAFATIAAIHPSWLASPGCALLNIAVAAHMAGIFLGKAVTLTRKYAATSHTSLPVGNVIAA</sequence>
<feature type="transmembrane region" description="Helical" evidence="1">
    <location>
        <begin position="40"/>
        <end position="61"/>
    </location>
</feature>
<comment type="caution">
    <text evidence="2">The sequence shown here is derived from an EMBL/GenBank/DDBJ whole genome shotgun (WGS) entry which is preliminary data.</text>
</comment>
<feature type="transmembrane region" description="Helical" evidence="1">
    <location>
        <begin position="12"/>
        <end position="28"/>
    </location>
</feature>
<name>A0A7Y7M4A6_9PROT</name>
<dbReference type="AlphaFoldDB" id="A0A7Y7M4A6"/>
<keyword evidence="1" id="KW-0812">Transmembrane</keyword>
<feature type="transmembrane region" description="Helical" evidence="1">
    <location>
        <begin position="67"/>
        <end position="84"/>
    </location>
</feature>
<evidence type="ECO:0000313" key="2">
    <source>
        <dbReference type="EMBL" id="NVN09787.1"/>
    </source>
</evidence>
<proteinExistence type="predicted"/>
<evidence type="ECO:0000313" key="3">
    <source>
        <dbReference type="Proteomes" id="UP000534870"/>
    </source>
</evidence>
<gene>
    <name evidence="2" type="ORF">HUK84_01260</name>
</gene>
<feature type="transmembrane region" description="Helical" evidence="1">
    <location>
        <begin position="132"/>
        <end position="152"/>
    </location>
</feature>
<evidence type="ECO:0008006" key="4">
    <source>
        <dbReference type="Google" id="ProtNLM"/>
    </source>
</evidence>
<dbReference type="EMBL" id="JABXXP010000004">
    <property type="protein sequence ID" value="NVN09787.1"/>
    <property type="molecule type" value="Genomic_DNA"/>
</dbReference>
<evidence type="ECO:0000256" key="1">
    <source>
        <dbReference type="SAM" id="Phobius"/>
    </source>
</evidence>
<organism evidence="2 3">
    <name type="scientific">Nguyenibacter vanlangensis</name>
    <dbReference type="NCBI Taxonomy" id="1216886"/>
    <lineage>
        <taxon>Bacteria</taxon>
        <taxon>Pseudomonadati</taxon>
        <taxon>Pseudomonadota</taxon>
        <taxon>Alphaproteobacteria</taxon>
        <taxon>Acetobacterales</taxon>
        <taxon>Acetobacteraceae</taxon>
        <taxon>Nguyenibacter</taxon>
    </lineage>
</organism>
<dbReference type="RefSeq" id="WP_176638584.1">
    <property type="nucleotide sequence ID" value="NZ_JABXXP010000004.1"/>
</dbReference>
<protein>
    <recommendedName>
        <fullName evidence="4">DUF1453 domain-containing protein</fullName>
    </recommendedName>
</protein>
<accession>A0A7Y7M4A6</accession>
<keyword evidence="1" id="KW-0472">Membrane</keyword>
<reference evidence="2 3" key="1">
    <citation type="submission" date="2020-06" db="EMBL/GenBank/DDBJ databases">
        <title>Description of novel acetic acid bacteria.</title>
        <authorList>
            <person name="Sombolestani A."/>
        </authorList>
    </citation>
    <scope>NUCLEOTIDE SEQUENCE [LARGE SCALE GENOMIC DNA]</scope>
    <source>
        <strain evidence="2 3">LMG 31431</strain>
    </source>
</reference>
<dbReference type="Proteomes" id="UP000534870">
    <property type="component" value="Unassembled WGS sequence"/>
</dbReference>
<feature type="transmembrane region" description="Helical" evidence="1">
    <location>
        <begin position="105"/>
        <end position="126"/>
    </location>
</feature>
<keyword evidence="1" id="KW-1133">Transmembrane helix</keyword>